<keyword evidence="5" id="KW-1185">Reference proteome</keyword>
<dbReference type="SUPFAM" id="SSF63748">
    <property type="entry name" value="Tudor/PWWP/MBT"/>
    <property type="match status" value="1"/>
</dbReference>
<dbReference type="PROSITE" id="PS50304">
    <property type="entry name" value="TUDOR"/>
    <property type="match status" value="1"/>
</dbReference>
<dbReference type="Pfam" id="PF00567">
    <property type="entry name" value="TUDOR"/>
    <property type="match status" value="1"/>
</dbReference>
<name>A0A443SVA4_9ACAR</name>
<proteinExistence type="predicted"/>
<dbReference type="Proteomes" id="UP000288716">
    <property type="component" value="Unassembled WGS sequence"/>
</dbReference>
<dbReference type="InterPro" id="IPR050621">
    <property type="entry name" value="Tudor_domain_containing"/>
</dbReference>
<protein>
    <submittedName>
        <fullName evidence="4">Tudor and kh domain-containing-like protein</fullName>
    </submittedName>
</protein>
<keyword evidence="1" id="KW-0175">Coiled coil</keyword>
<dbReference type="STRING" id="299467.A0A443SVA4"/>
<dbReference type="PANTHER" id="PTHR22948">
    <property type="entry name" value="TUDOR DOMAIN CONTAINING PROTEIN"/>
    <property type="match status" value="1"/>
</dbReference>
<evidence type="ECO:0000259" key="3">
    <source>
        <dbReference type="PROSITE" id="PS50304"/>
    </source>
</evidence>
<dbReference type="VEuPathDB" id="VectorBase:LDEU000590"/>
<dbReference type="OrthoDB" id="6433034at2759"/>
<organism evidence="4 5">
    <name type="scientific">Leptotrombidium deliense</name>
    <dbReference type="NCBI Taxonomy" id="299467"/>
    <lineage>
        <taxon>Eukaryota</taxon>
        <taxon>Metazoa</taxon>
        <taxon>Ecdysozoa</taxon>
        <taxon>Arthropoda</taxon>
        <taxon>Chelicerata</taxon>
        <taxon>Arachnida</taxon>
        <taxon>Acari</taxon>
        <taxon>Acariformes</taxon>
        <taxon>Trombidiformes</taxon>
        <taxon>Prostigmata</taxon>
        <taxon>Anystina</taxon>
        <taxon>Parasitengona</taxon>
        <taxon>Trombiculoidea</taxon>
        <taxon>Trombiculidae</taxon>
        <taxon>Leptotrombidium</taxon>
    </lineage>
</organism>
<accession>A0A443SVA4</accession>
<feature type="domain" description="Tudor" evidence="3">
    <location>
        <begin position="115"/>
        <end position="179"/>
    </location>
</feature>
<dbReference type="FunFam" id="2.30.30.140:FF:000018">
    <property type="entry name" value="Serine/threonine-protein kinase 31"/>
    <property type="match status" value="1"/>
</dbReference>
<dbReference type="InterPro" id="IPR035437">
    <property type="entry name" value="SNase_OB-fold_sf"/>
</dbReference>
<dbReference type="Gene3D" id="2.40.50.90">
    <property type="match status" value="1"/>
</dbReference>
<evidence type="ECO:0000256" key="2">
    <source>
        <dbReference type="SAM" id="MobiDB-lite"/>
    </source>
</evidence>
<feature type="compositionally biased region" description="Polar residues" evidence="2">
    <location>
        <begin position="14"/>
        <end position="24"/>
    </location>
</feature>
<reference evidence="4 5" key="1">
    <citation type="journal article" date="2018" name="Gigascience">
        <title>Genomes of trombidid mites reveal novel predicted allergens and laterally-transferred genes associated with secondary metabolism.</title>
        <authorList>
            <person name="Dong X."/>
            <person name="Chaisiri K."/>
            <person name="Xia D."/>
            <person name="Armstrong S.D."/>
            <person name="Fang Y."/>
            <person name="Donnelly M.J."/>
            <person name="Kadowaki T."/>
            <person name="McGarry J.W."/>
            <person name="Darby A.C."/>
            <person name="Makepeace B.L."/>
        </authorList>
    </citation>
    <scope>NUCLEOTIDE SEQUENCE [LARGE SCALE GENOMIC DNA]</scope>
    <source>
        <strain evidence="4">UoL-UT</strain>
    </source>
</reference>
<feature type="region of interest" description="Disordered" evidence="2">
    <location>
        <begin position="1"/>
        <end position="24"/>
    </location>
</feature>
<evidence type="ECO:0000313" key="4">
    <source>
        <dbReference type="EMBL" id="RWS31447.1"/>
    </source>
</evidence>
<dbReference type="InterPro" id="IPR002999">
    <property type="entry name" value="Tudor"/>
</dbReference>
<feature type="coiled-coil region" evidence="1">
    <location>
        <begin position="94"/>
        <end position="121"/>
    </location>
</feature>
<comment type="caution">
    <text evidence="4">The sequence shown here is derived from an EMBL/GenBank/DDBJ whole genome shotgun (WGS) entry which is preliminary data.</text>
</comment>
<dbReference type="Gene3D" id="2.30.30.140">
    <property type="match status" value="1"/>
</dbReference>
<dbReference type="SMART" id="SM00333">
    <property type="entry name" value="TUDOR"/>
    <property type="match status" value="1"/>
</dbReference>
<dbReference type="EMBL" id="NCKV01000161">
    <property type="protein sequence ID" value="RWS31447.1"/>
    <property type="molecule type" value="Genomic_DNA"/>
</dbReference>
<evidence type="ECO:0000313" key="5">
    <source>
        <dbReference type="Proteomes" id="UP000288716"/>
    </source>
</evidence>
<dbReference type="AlphaFoldDB" id="A0A443SVA4"/>
<evidence type="ECO:0000256" key="1">
    <source>
        <dbReference type="SAM" id="Coils"/>
    </source>
</evidence>
<dbReference type="PANTHER" id="PTHR22948:SF76">
    <property type="entry name" value="FI20010P1-RELATED"/>
    <property type="match status" value="1"/>
</dbReference>
<gene>
    <name evidence="4" type="ORF">B4U80_12960</name>
</gene>
<sequence>MASETADDVKETSELQSDQSDTDTIWNSEETFQTDINWYQRLFGVSGLLYKSQPETEYRINKCLRVPLNKLMIVHISNFFSPSKFWLHINADNVTEIDTKLEKARQENENKEAASFTIEKNCMVVAEYSKDGCWYRAKVITVLKIRKVKLYKLYFIDYGNIEMVAESNIYPLPEELKHYEPQAVRCSLNNIESNIKWSDETADKFCKILFDADLLMASFYEPLLDESELMFTIDLLRNNNDNDNLINCIQFLERKEWMPQETKQVTSNFTVPKNSEL</sequence>
<dbReference type="GO" id="GO:0005737">
    <property type="term" value="C:cytoplasm"/>
    <property type="evidence" value="ECO:0007669"/>
    <property type="project" value="UniProtKB-ARBA"/>
</dbReference>